<protein>
    <submittedName>
        <fullName evidence="1">Uncharacterized protein</fullName>
    </submittedName>
</protein>
<reference evidence="1" key="2">
    <citation type="submission" date="2022-05" db="EMBL/GenBank/DDBJ databases">
        <authorList>
            <person name="Kim J.-S."/>
            <person name="Lee K."/>
            <person name="Suh M."/>
            <person name="Eom M."/>
            <person name="Kim J.-S."/>
            <person name="Kim D.-S."/>
            <person name="Ko S.-H."/>
            <person name="Shin Y."/>
            <person name="Lee J.-S."/>
        </authorList>
    </citation>
    <scope>NUCLEOTIDE SEQUENCE</scope>
    <source>
        <strain evidence="1">N237</strain>
    </source>
</reference>
<reference evidence="1" key="1">
    <citation type="journal article" date="2018" name="Int. J. Syst. Evol. Microbiol.">
        <title>Jatrophihabitans telluris sp. nov., isolated from sediment soil of lava forest wetlands and the emended description of the genus Jatrophihabitans.</title>
        <authorList>
            <person name="Lee K.C."/>
            <person name="Suh M.K."/>
            <person name="Eom M.K."/>
            <person name="Kim K.K."/>
            <person name="Kim J.S."/>
            <person name="Kim D.S."/>
            <person name="Ko S.H."/>
            <person name="Shin Y.K."/>
            <person name="Lee J.S."/>
        </authorList>
    </citation>
    <scope>NUCLEOTIDE SEQUENCE</scope>
    <source>
        <strain evidence="1">N237</strain>
    </source>
</reference>
<accession>A0ABY4R1P9</accession>
<dbReference type="RefSeq" id="WP_249773625.1">
    <property type="nucleotide sequence ID" value="NZ_CP097332.1"/>
</dbReference>
<evidence type="ECO:0000313" key="1">
    <source>
        <dbReference type="EMBL" id="UQX89729.1"/>
    </source>
</evidence>
<gene>
    <name evidence="1" type="ORF">M6D93_06935</name>
</gene>
<proteinExistence type="predicted"/>
<organism evidence="1 2">
    <name type="scientific">Jatrophihabitans telluris</name>
    <dbReference type="NCBI Taxonomy" id="2038343"/>
    <lineage>
        <taxon>Bacteria</taxon>
        <taxon>Bacillati</taxon>
        <taxon>Actinomycetota</taxon>
        <taxon>Actinomycetes</taxon>
        <taxon>Jatrophihabitantales</taxon>
        <taxon>Jatrophihabitantaceae</taxon>
        <taxon>Jatrophihabitans</taxon>
    </lineage>
</organism>
<evidence type="ECO:0000313" key="2">
    <source>
        <dbReference type="Proteomes" id="UP001056336"/>
    </source>
</evidence>
<sequence>MYSQYEALARERMREQHAHAAHMRLSNELASARLWQRLAAFSARRAARSQRRLAEHSADYQLAA</sequence>
<dbReference type="Proteomes" id="UP001056336">
    <property type="component" value="Chromosome"/>
</dbReference>
<dbReference type="EMBL" id="CP097332">
    <property type="protein sequence ID" value="UQX89729.1"/>
    <property type="molecule type" value="Genomic_DNA"/>
</dbReference>
<keyword evidence="2" id="KW-1185">Reference proteome</keyword>
<name>A0ABY4R1P9_9ACTN</name>